<dbReference type="AlphaFoldDB" id="A0A0H3K090"/>
<evidence type="ECO:0008006" key="3">
    <source>
        <dbReference type="Google" id="ProtNLM"/>
    </source>
</evidence>
<dbReference type="RefSeq" id="WP_011242744.1">
    <property type="nucleotide sequence ID" value="NC_006576.1"/>
</dbReference>
<proteinExistence type="predicted"/>
<protein>
    <recommendedName>
        <fullName evidence="3">EcsC family protein</fullName>
    </recommendedName>
</protein>
<gene>
    <name evidence="1" type="ordered locus">syc0432_c</name>
</gene>
<evidence type="ECO:0000313" key="1">
    <source>
        <dbReference type="EMBL" id="BAD78622.1"/>
    </source>
</evidence>
<sequence length="220" mass="23107">MTSSFESSAINSSEIKLLELPIIRDAIGKAQADGVDWGKSFVNDDRWNGDCDRMCDHAIREAMIWSAGQGAVTSVGGAATIVPGLAADLSLFLYSQIKLAAALFTIHGIDVRDEEVRPLLLAAAAGIAVTDLIDIIGVKVAQNAVRRTLMSIPGKTLAQINRILGVRLISKAGQKTMTNMVKLVPIVGAVAGGGVNAAMMGASGKLIQKFIADYKSAQLS</sequence>
<dbReference type="KEGG" id="syc:syc0432_c"/>
<reference evidence="1 2" key="1">
    <citation type="journal article" date="2007" name="Photosyn. Res.">
        <title>Complete nucleotide sequence of the freshwater unicellular cyanobacterium Synechococcus elongatus PCC 6301 chromosome: gene content and organization.</title>
        <authorList>
            <person name="Sugita C."/>
            <person name="Ogata K."/>
            <person name="Shikata M."/>
            <person name="Jikuya H."/>
            <person name="Takano J."/>
            <person name="Furumichi M."/>
            <person name="Kanehisa M."/>
            <person name="Omata T."/>
            <person name="Sugiura M."/>
            <person name="Sugita M."/>
        </authorList>
    </citation>
    <scope>NUCLEOTIDE SEQUENCE [LARGE SCALE GENOMIC DNA]</scope>
    <source>
        <strain evidence="2">ATCC 27144 / PCC 6301 / SAUG 1402/1</strain>
    </source>
</reference>
<organism evidence="1 2">
    <name type="scientific">Synechococcus sp. (strain ATCC 27144 / PCC 6301 / SAUG 1402/1)</name>
    <name type="common">Anacystis nidulans</name>
    <dbReference type="NCBI Taxonomy" id="269084"/>
    <lineage>
        <taxon>Bacteria</taxon>
        <taxon>Bacillati</taxon>
        <taxon>Cyanobacteriota</taxon>
        <taxon>Cyanophyceae</taxon>
        <taxon>Synechococcales</taxon>
        <taxon>Synechococcaceae</taxon>
        <taxon>Synechococcus</taxon>
    </lineage>
</organism>
<dbReference type="EMBL" id="AP008231">
    <property type="protein sequence ID" value="BAD78622.1"/>
    <property type="molecule type" value="Genomic_DNA"/>
</dbReference>
<name>A0A0H3K090_SYNP6</name>
<accession>A0A0H3K090</accession>
<dbReference type="Proteomes" id="UP000001175">
    <property type="component" value="Chromosome"/>
</dbReference>
<dbReference type="eggNOG" id="ENOG50318RI">
    <property type="taxonomic scope" value="Bacteria"/>
</dbReference>
<evidence type="ECO:0000313" key="2">
    <source>
        <dbReference type="Proteomes" id="UP000001175"/>
    </source>
</evidence>
<dbReference type="GeneID" id="72429970"/>